<accession>A0A4U1JM20</accession>
<reference evidence="1 2" key="1">
    <citation type="submission" date="2019-04" db="EMBL/GenBank/DDBJ databases">
        <title>Draft Whole-Genome sequence of the purple photosynthetic bacterium Rhodobacter capsulatus SP108 with an indigenous class A beta-lactamase.</title>
        <authorList>
            <person name="Robertson S."/>
            <person name="Meyer T.E."/>
            <person name="Kyndt J.A."/>
        </authorList>
    </citation>
    <scope>NUCLEOTIDE SEQUENCE [LARGE SCALE GENOMIC DNA]</scope>
    <source>
        <strain evidence="1 2">SP108</strain>
    </source>
</reference>
<dbReference type="AlphaFoldDB" id="A0A4U1JM20"/>
<dbReference type="OrthoDB" id="9800233at2"/>
<name>A0A4U1JM20_RHOCA</name>
<organism evidence="1 2">
    <name type="scientific">Rhodobacter capsulatus</name>
    <name type="common">Rhodopseudomonas capsulata</name>
    <dbReference type="NCBI Taxonomy" id="1061"/>
    <lineage>
        <taxon>Bacteria</taxon>
        <taxon>Pseudomonadati</taxon>
        <taxon>Pseudomonadota</taxon>
        <taxon>Alphaproteobacteria</taxon>
        <taxon>Rhodobacterales</taxon>
        <taxon>Rhodobacter group</taxon>
        <taxon>Rhodobacter</taxon>
    </lineage>
</organism>
<comment type="caution">
    <text evidence="1">The sequence shown here is derived from an EMBL/GenBank/DDBJ whole genome shotgun (WGS) entry which is preliminary data.</text>
</comment>
<dbReference type="SUPFAM" id="SSF53335">
    <property type="entry name" value="S-adenosyl-L-methionine-dependent methyltransferases"/>
    <property type="match status" value="1"/>
</dbReference>
<sequence length="144" mass="16087">MPDHPRLTELPLSALEPAVFEAVDPARGPFVTAAGLVMYFTAAETLDLLRRIGRHRGPTPAEIFFDTIPHWFSRRTRKGMVVDKDYTAPQRPFALARREVPGLSLVSAIGYGEAFPERSRLIARLGRLPVVRDMAPLLIHARFG</sequence>
<evidence type="ECO:0000313" key="1">
    <source>
        <dbReference type="EMBL" id="TKD14458.1"/>
    </source>
</evidence>
<dbReference type="InterPro" id="IPR029063">
    <property type="entry name" value="SAM-dependent_MTases_sf"/>
</dbReference>
<evidence type="ECO:0000313" key="2">
    <source>
        <dbReference type="Proteomes" id="UP000310597"/>
    </source>
</evidence>
<dbReference type="Proteomes" id="UP000310597">
    <property type="component" value="Unassembled WGS sequence"/>
</dbReference>
<dbReference type="RefSeq" id="WP_136909186.1">
    <property type="nucleotide sequence ID" value="NZ_SWJZ01000102.1"/>
</dbReference>
<proteinExistence type="predicted"/>
<evidence type="ECO:0008006" key="3">
    <source>
        <dbReference type="Google" id="ProtNLM"/>
    </source>
</evidence>
<dbReference type="EMBL" id="SWJZ01000102">
    <property type="protein sequence ID" value="TKD14458.1"/>
    <property type="molecule type" value="Genomic_DNA"/>
</dbReference>
<gene>
    <name evidence="1" type="ORF">FBT96_18210</name>
</gene>
<protein>
    <recommendedName>
        <fullName evidence="3">Class I SAM-dependent methyltransferase</fullName>
    </recommendedName>
</protein>